<name>A0A7I8WBZ1_9ANNE</name>
<gene>
    <name evidence="2" type="ORF">DGYR_LOCUS13019</name>
</gene>
<dbReference type="EMBL" id="CAJFCJ010000028">
    <property type="protein sequence ID" value="CAD5125673.1"/>
    <property type="molecule type" value="Genomic_DNA"/>
</dbReference>
<feature type="transmembrane region" description="Helical" evidence="1">
    <location>
        <begin position="12"/>
        <end position="35"/>
    </location>
</feature>
<keyword evidence="1" id="KW-0812">Transmembrane</keyword>
<sequence length="170" mass="18677">MVEIIENFKNQRLPAFVLVGVLPVTLLFHIIGISIPQWVKISGYKEGLWEYCDPSCTKHNCKPDWLSSSGAFAIISTLCLVGALVCLAVITTTKIFEKNPSTILMCSLCTSAAFFTMLTWGIYVGNTDKKDHLDAGFGLVVFGWILQIACCLISLISFREFSSITIGQSA</sequence>
<protein>
    <submittedName>
        <fullName evidence="2">DgyrCDS13875</fullName>
    </submittedName>
</protein>
<proteinExistence type="predicted"/>
<dbReference type="Proteomes" id="UP000549394">
    <property type="component" value="Unassembled WGS sequence"/>
</dbReference>
<feature type="transmembrane region" description="Helical" evidence="1">
    <location>
        <begin position="70"/>
        <end position="90"/>
    </location>
</feature>
<evidence type="ECO:0000256" key="1">
    <source>
        <dbReference type="SAM" id="Phobius"/>
    </source>
</evidence>
<reference evidence="2 3" key="1">
    <citation type="submission" date="2020-08" db="EMBL/GenBank/DDBJ databases">
        <authorList>
            <person name="Hejnol A."/>
        </authorList>
    </citation>
    <scope>NUCLEOTIDE SEQUENCE [LARGE SCALE GENOMIC DNA]</scope>
</reference>
<feature type="transmembrane region" description="Helical" evidence="1">
    <location>
        <begin position="135"/>
        <end position="158"/>
    </location>
</feature>
<keyword evidence="1" id="KW-0472">Membrane</keyword>
<keyword evidence="1" id="KW-1133">Transmembrane helix</keyword>
<feature type="transmembrane region" description="Helical" evidence="1">
    <location>
        <begin position="102"/>
        <end position="123"/>
    </location>
</feature>
<organism evidence="2 3">
    <name type="scientific">Dimorphilus gyrociliatus</name>
    <dbReference type="NCBI Taxonomy" id="2664684"/>
    <lineage>
        <taxon>Eukaryota</taxon>
        <taxon>Metazoa</taxon>
        <taxon>Spiralia</taxon>
        <taxon>Lophotrochozoa</taxon>
        <taxon>Annelida</taxon>
        <taxon>Polychaeta</taxon>
        <taxon>Polychaeta incertae sedis</taxon>
        <taxon>Dinophilidae</taxon>
        <taxon>Dimorphilus</taxon>
    </lineage>
</organism>
<keyword evidence="3" id="KW-1185">Reference proteome</keyword>
<accession>A0A7I8WBZ1</accession>
<evidence type="ECO:0000313" key="3">
    <source>
        <dbReference type="Proteomes" id="UP000549394"/>
    </source>
</evidence>
<dbReference type="AlphaFoldDB" id="A0A7I8WBZ1"/>
<evidence type="ECO:0000313" key="2">
    <source>
        <dbReference type="EMBL" id="CAD5125673.1"/>
    </source>
</evidence>
<comment type="caution">
    <text evidence="2">The sequence shown here is derived from an EMBL/GenBank/DDBJ whole genome shotgun (WGS) entry which is preliminary data.</text>
</comment>